<organism evidence="1">
    <name type="scientific">Timema douglasi</name>
    <name type="common">Walking stick</name>
    <dbReference type="NCBI Taxonomy" id="61478"/>
    <lineage>
        <taxon>Eukaryota</taxon>
        <taxon>Metazoa</taxon>
        <taxon>Ecdysozoa</taxon>
        <taxon>Arthropoda</taxon>
        <taxon>Hexapoda</taxon>
        <taxon>Insecta</taxon>
        <taxon>Pterygota</taxon>
        <taxon>Neoptera</taxon>
        <taxon>Polyneoptera</taxon>
        <taxon>Phasmatodea</taxon>
        <taxon>Timematodea</taxon>
        <taxon>Timematoidea</taxon>
        <taxon>Timematidae</taxon>
        <taxon>Timema</taxon>
    </lineage>
</organism>
<protein>
    <submittedName>
        <fullName evidence="1">Uncharacterized protein</fullName>
    </submittedName>
</protein>
<proteinExistence type="predicted"/>
<dbReference type="AlphaFoldDB" id="A0A7R8Z5A5"/>
<accession>A0A7R8Z5A5</accession>
<gene>
    <name evidence="1" type="ORF">TDIB3V08_LOCUS2992</name>
</gene>
<name>A0A7R8Z5A5_TIMDO</name>
<reference evidence="1" key="1">
    <citation type="submission" date="2020-11" db="EMBL/GenBank/DDBJ databases">
        <authorList>
            <person name="Tran Van P."/>
        </authorList>
    </citation>
    <scope>NUCLEOTIDE SEQUENCE</scope>
</reference>
<evidence type="ECO:0000313" key="1">
    <source>
        <dbReference type="EMBL" id="CAD7196653.1"/>
    </source>
</evidence>
<sequence>MITTRACPTIGQQLKRYARPRVGRQLKGYDFYDDDDDDDDVDLGIPHGWAAIDTFSESAQKCGVTSSANPKETPCYRLTTAQLQQDTLYTSLDQKLQIRAKYHL</sequence>
<dbReference type="EMBL" id="OA565269">
    <property type="protein sequence ID" value="CAD7196653.1"/>
    <property type="molecule type" value="Genomic_DNA"/>
</dbReference>